<proteinExistence type="predicted"/>
<organism evidence="1 2">
    <name type="scientific">Halteria grandinella</name>
    <dbReference type="NCBI Taxonomy" id="5974"/>
    <lineage>
        <taxon>Eukaryota</taxon>
        <taxon>Sar</taxon>
        <taxon>Alveolata</taxon>
        <taxon>Ciliophora</taxon>
        <taxon>Intramacronucleata</taxon>
        <taxon>Spirotrichea</taxon>
        <taxon>Stichotrichia</taxon>
        <taxon>Sporadotrichida</taxon>
        <taxon>Halteriidae</taxon>
        <taxon>Halteria</taxon>
    </lineage>
</organism>
<reference evidence="1" key="1">
    <citation type="submission" date="2019-06" db="EMBL/GenBank/DDBJ databases">
        <authorList>
            <person name="Zheng W."/>
        </authorList>
    </citation>
    <scope>NUCLEOTIDE SEQUENCE</scope>
    <source>
        <strain evidence="1">QDHG01</strain>
    </source>
</reference>
<comment type="caution">
    <text evidence="1">The sequence shown here is derived from an EMBL/GenBank/DDBJ whole genome shotgun (WGS) entry which is preliminary data.</text>
</comment>
<dbReference type="EMBL" id="RRYP01005927">
    <property type="protein sequence ID" value="TNV81617.1"/>
    <property type="molecule type" value="Genomic_DNA"/>
</dbReference>
<protein>
    <submittedName>
        <fullName evidence="1">Uncharacterized protein</fullName>
    </submittedName>
</protein>
<dbReference type="AlphaFoldDB" id="A0A8J8T445"/>
<sequence>MVKHAMQSVVSEEQYRKMISDKGKEVTDVVKLKPFRERLVGFIHNQLIKEGSLQHYVVLMGTQFMLQVKYRKGSMMKLDICGHTLLLYEVPFIDVPTLPEASRLKESEIEESRGRAMFEQIKPHVIRAVKDTCQWLQTAESKDPRRDNLSGVILSRFINNLESFSWHVITSELSSPTSNHLEPIVSHQIRLQSPADFATPTTPIKLGYFHRLRVTFPVPQGTKKPIEKSMEIVIFNQKHNPQTSVGKVLTTIKREGISLREIFSQNAEGK</sequence>
<accession>A0A8J8T445</accession>
<evidence type="ECO:0000313" key="1">
    <source>
        <dbReference type="EMBL" id="TNV81617.1"/>
    </source>
</evidence>
<evidence type="ECO:0000313" key="2">
    <source>
        <dbReference type="Proteomes" id="UP000785679"/>
    </source>
</evidence>
<name>A0A8J8T445_HALGN</name>
<keyword evidence="2" id="KW-1185">Reference proteome</keyword>
<gene>
    <name evidence="1" type="ORF">FGO68_gene3409</name>
</gene>
<dbReference type="Proteomes" id="UP000785679">
    <property type="component" value="Unassembled WGS sequence"/>
</dbReference>
<dbReference type="OrthoDB" id="10591095at2759"/>